<keyword evidence="1" id="KW-1133">Transmembrane helix</keyword>
<gene>
    <name evidence="2" type="ORF">SAMN05421823_103720</name>
</gene>
<dbReference type="OrthoDB" id="7060422at2"/>
<evidence type="ECO:0008006" key="4">
    <source>
        <dbReference type="Google" id="ProtNLM"/>
    </source>
</evidence>
<dbReference type="STRING" id="1075417.SAMN05421823_103720"/>
<dbReference type="Pfam" id="PF14329">
    <property type="entry name" value="DUF4386"/>
    <property type="match status" value="1"/>
</dbReference>
<feature type="transmembrane region" description="Helical" evidence="1">
    <location>
        <begin position="168"/>
        <end position="191"/>
    </location>
</feature>
<accession>A0A1G9FA92</accession>
<organism evidence="2 3">
    <name type="scientific">Catalinimonas alkaloidigena</name>
    <dbReference type="NCBI Taxonomy" id="1075417"/>
    <lineage>
        <taxon>Bacteria</taxon>
        <taxon>Pseudomonadati</taxon>
        <taxon>Bacteroidota</taxon>
        <taxon>Cytophagia</taxon>
        <taxon>Cytophagales</taxon>
        <taxon>Catalimonadaceae</taxon>
        <taxon>Catalinimonas</taxon>
    </lineage>
</organism>
<sequence length="240" mass="25796">MKTHTFRRLAGAAGIGYLLIFLSGFFANFFVLESLVVPNDAAATVQALMTHVLQFRLGLLAFVLMVAVDVALAWPLYILLKPMHPRLAQLSSGLRVVNGGLFGVALYALFRIAFLTSSASPLAAEALPDAVMAALASFDQMWLVGLIFFGAHLALLGFLVIRAPYVPTLVGLLLLASSCGYLADSLAHFFLTSYADYEVVFTGIVVLAGVMGELSLTGWLLWAGFHRPNCSGKRQALALE</sequence>
<feature type="transmembrane region" description="Helical" evidence="1">
    <location>
        <begin position="203"/>
        <end position="225"/>
    </location>
</feature>
<keyword evidence="3" id="KW-1185">Reference proteome</keyword>
<feature type="transmembrane region" description="Helical" evidence="1">
    <location>
        <begin position="140"/>
        <end position="161"/>
    </location>
</feature>
<dbReference type="EMBL" id="FNFO01000003">
    <property type="protein sequence ID" value="SDK85294.1"/>
    <property type="molecule type" value="Genomic_DNA"/>
</dbReference>
<proteinExistence type="predicted"/>
<dbReference type="RefSeq" id="WP_089681706.1">
    <property type="nucleotide sequence ID" value="NZ_FNFO01000003.1"/>
</dbReference>
<dbReference type="AlphaFoldDB" id="A0A1G9FA92"/>
<feature type="transmembrane region" description="Helical" evidence="1">
    <location>
        <begin position="12"/>
        <end position="37"/>
    </location>
</feature>
<protein>
    <recommendedName>
        <fullName evidence="4">DUF4386 domain-containing protein</fullName>
    </recommendedName>
</protein>
<reference evidence="2 3" key="1">
    <citation type="submission" date="2016-10" db="EMBL/GenBank/DDBJ databases">
        <authorList>
            <person name="de Groot N.N."/>
        </authorList>
    </citation>
    <scope>NUCLEOTIDE SEQUENCE [LARGE SCALE GENOMIC DNA]</scope>
    <source>
        <strain evidence="2 3">DSM 25186</strain>
    </source>
</reference>
<evidence type="ECO:0000313" key="3">
    <source>
        <dbReference type="Proteomes" id="UP000198510"/>
    </source>
</evidence>
<name>A0A1G9FA92_9BACT</name>
<feature type="transmembrane region" description="Helical" evidence="1">
    <location>
        <begin position="57"/>
        <end position="80"/>
    </location>
</feature>
<evidence type="ECO:0000256" key="1">
    <source>
        <dbReference type="SAM" id="Phobius"/>
    </source>
</evidence>
<feature type="transmembrane region" description="Helical" evidence="1">
    <location>
        <begin position="101"/>
        <end position="120"/>
    </location>
</feature>
<dbReference type="InterPro" id="IPR025495">
    <property type="entry name" value="DUF4386"/>
</dbReference>
<keyword evidence="1" id="KW-0472">Membrane</keyword>
<keyword evidence="1" id="KW-0812">Transmembrane</keyword>
<evidence type="ECO:0000313" key="2">
    <source>
        <dbReference type="EMBL" id="SDK85294.1"/>
    </source>
</evidence>
<dbReference type="Proteomes" id="UP000198510">
    <property type="component" value="Unassembled WGS sequence"/>
</dbReference>